<dbReference type="InterPro" id="IPR054491">
    <property type="entry name" value="MGH1-like_GH"/>
</dbReference>
<sequence length="724" mass="82147">MQVHDVIRINDQWYVLANSSRADERTSVLKHGETFAVLDRYGDIQHLGLGEQGIYHEDTRFLSYFEFNINGRRPLLLNSTVKQDNTLLAVDLTTPDLYENDQLVIHKGIIHILRSKLLWDGVHYEHMCLFNYGDKPLTLNLDFRFGADYADIFEVRGSKRLKRGHDLPVQHAKQELVFGYQGLDKKTRHTRILFSQPPLKQDNNGKVHFSVQLSPKEEKLLYFTIACETENRKSSILDYKTALTRNDNEVATASKERGHVFTSNEQFNDWFNRSTADLQMLTTRTGQGDYPYAGVPWFSTPFGRDGIITALQYLWINPQLARGVLSFLAATQAKETNPAQDAEPGKILHETRQGEMAALHEVPFWRYYGSVDATPLFIVLAGAYYQRTGNRLFLETIWPNIERALDWIDRYGDCDGDGFVEYGRHSADGLTHQGWKDSDDSVFHQDGSPAQGPIALCEVQGYVYKAKKTAAKLAALFGKTDRAVELAQQAEKLKEKFNQVFWCEEISTFALALDSDKRPCKVISSNAGHTLFSGIANPEYARRLSETLLNEASFSGWGIRTLASTECRFNPMSYHNGSIWPHDNAIIAMGLARYGFKAQALRVLTGLFDASIMMDLHHLPELFCGFDRQPSQGPTLYPVACLPQAWASGTVFYLLQACLGLTCSEEKPQLRFHHPRLPDYIQRLEITNLRFGNAVIDLTLRRHLHDVGVNVLRKEGDVEVAVIL</sequence>
<protein>
    <submittedName>
        <fullName evidence="3">Amylo-alpha-1,6-glucosidase</fullName>
    </submittedName>
</protein>
<dbReference type="InterPro" id="IPR008928">
    <property type="entry name" value="6-hairpin_glycosidase_sf"/>
</dbReference>
<dbReference type="SUPFAM" id="SSF48208">
    <property type="entry name" value="Six-hairpin glycosidases"/>
    <property type="match status" value="1"/>
</dbReference>
<reference evidence="3 4" key="1">
    <citation type="submission" date="2019-03" db="EMBL/GenBank/DDBJ databases">
        <title>The genome sequence of Nitrosococcus wardiae strain D1FHST reveals the archetypal metabolic capacity of ammonia-oxidizing Gammaproteobacteria.</title>
        <authorList>
            <person name="Wang L."/>
            <person name="Lim C.K."/>
            <person name="Hanson T.E."/>
            <person name="Dang H."/>
            <person name="Klotz M.G."/>
        </authorList>
    </citation>
    <scope>NUCLEOTIDE SEQUENCE [LARGE SCALE GENOMIC DNA]</scope>
    <source>
        <strain evidence="3 4">D1FHS</strain>
    </source>
</reference>
<keyword evidence="4" id="KW-1185">Reference proteome</keyword>
<dbReference type="EMBL" id="CP038033">
    <property type="protein sequence ID" value="QBQ56163.1"/>
    <property type="molecule type" value="Genomic_DNA"/>
</dbReference>
<evidence type="ECO:0000259" key="2">
    <source>
        <dbReference type="Pfam" id="PF22422"/>
    </source>
</evidence>
<dbReference type="Pfam" id="PF14742">
    <property type="entry name" value="GDE_N_bis"/>
    <property type="match status" value="1"/>
</dbReference>
<accession>A0A4P7C0T1</accession>
<feature type="domain" description="Putative glycogen debranching enzyme N-terminal" evidence="1">
    <location>
        <begin position="29"/>
        <end position="222"/>
    </location>
</feature>
<dbReference type="Proteomes" id="UP000294325">
    <property type="component" value="Chromosome"/>
</dbReference>
<dbReference type="RefSeq" id="WP_134359415.1">
    <property type="nucleotide sequence ID" value="NZ_CP038033.1"/>
</dbReference>
<gene>
    <name evidence="3" type="ORF">E3U44_17885</name>
</gene>
<organism evidence="3 4">
    <name type="scientific">Nitrosococcus wardiae</name>
    <dbReference type="NCBI Taxonomy" id="1814290"/>
    <lineage>
        <taxon>Bacteria</taxon>
        <taxon>Pseudomonadati</taxon>
        <taxon>Pseudomonadota</taxon>
        <taxon>Gammaproteobacteria</taxon>
        <taxon>Chromatiales</taxon>
        <taxon>Chromatiaceae</taxon>
        <taxon>Nitrosococcus</taxon>
    </lineage>
</organism>
<dbReference type="Gene3D" id="1.50.10.10">
    <property type="match status" value="1"/>
</dbReference>
<dbReference type="KEGG" id="nwr:E3U44_17885"/>
<name>A0A4P7C0T1_9GAMM</name>
<proteinExistence type="predicted"/>
<dbReference type="InterPro" id="IPR032856">
    <property type="entry name" value="GDE_N_bis"/>
</dbReference>
<dbReference type="AlphaFoldDB" id="A0A4P7C0T1"/>
<evidence type="ECO:0000259" key="1">
    <source>
        <dbReference type="Pfam" id="PF14742"/>
    </source>
</evidence>
<evidence type="ECO:0000313" key="3">
    <source>
        <dbReference type="EMBL" id="QBQ56163.1"/>
    </source>
</evidence>
<feature type="domain" description="Mannosylglycerate hydrolase MGH1-like glycoside hydrolase" evidence="2">
    <location>
        <begin position="309"/>
        <end position="609"/>
    </location>
</feature>
<dbReference type="GO" id="GO:0005975">
    <property type="term" value="P:carbohydrate metabolic process"/>
    <property type="evidence" value="ECO:0007669"/>
    <property type="project" value="InterPro"/>
</dbReference>
<dbReference type="Pfam" id="PF22422">
    <property type="entry name" value="MGH1-like_GH"/>
    <property type="match status" value="1"/>
</dbReference>
<evidence type="ECO:0000313" key="4">
    <source>
        <dbReference type="Proteomes" id="UP000294325"/>
    </source>
</evidence>
<dbReference type="OrthoDB" id="9802524at2"/>
<dbReference type="InterPro" id="IPR012341">
    <property type="entry name" value="6hp_glycosidase-like_sf"/>
</dbReference>